<proteinExistence type="predicted"/>
<reference evidence="2 3" key="1">
    <citation type="submission" date="2020-09" db="EMBL/GenBank/DDBJ databases">
        <title>Complete genomes of bradyrhizobia occurring on native shrubby legumes in Australia.</title>
        <authorList>
            <person name="Lafay B."/>
        </authorList>
    </citation>
    <scope>NUCLEOTIDE SEQUENCE [LARGE SCALE GENOMIC DNA]</scope>
    <source>
        <strain evidence="2 3">BDV5040</strain>
    </source>
</reference>
<keyword evidence="3" id="KW-1185">Reference proteome</keyword>
<evidence type="ECO:0000256" key="1">
    <source>
        <dbReference type="SAM" id="MobiDB-lite"/>
    </source>
</evidence>
<organism evidence="2 3">
    <name type="scientific">Bradyrhizobium commune</name>
    <dbReference type="NCBI Taxonomy" id="83627"/>
    <lineage>
        <taxon>Bacteria</taxon>
        <taxon>Pseudomonadati</taxon>
        <taxon>Pseudomonadota</taxon>
        <taxon>Alphaproteobacteria</taxon>
        <taxon>Hyphomicrobiales</taxon>
        <taxon>Nitrobacteraceae</taxon>
        <taxon>Bradyrhizobium</taxon>
    </lineage>
</organism>
<feature type="region of interest" description="Disordered" evidence="1">
    <location>
        <begin position="40"/>
        <end position="62"/>
    </location>
</feature>
<name>A0A7S9D790_9BRAD</name>
<dbReference type="Proteomes" id="UP000594621">
    <property type="component" value="Chromosome"/>
</dbReference>
<accession>A0A7S9D790</accession>
<sequence length="247" mass="26265">MTTVRRVMRGPARWLLPLCGLALLAGGLIAASAGGWLPHPSPQSSAALTPADPDADLPVPKQHSFFRSSTTHATGIEVPLRVGLEGRVQAQLGDVLAFYRTELAKRGWEEKSDGAVVAADHVQLAFASPKGPATLKLGRAEDETTVSLVQRNTEAAAKANFLPMPGQARLIFGYLVPDVASLTINDQTIKIAGGVNHPQTLDLPPGTYSYELIVSGYPVRTCSITVASGETWSLSLGNDDKEPDQIY</sequence>
<protein>
    <recommendedName>
        <fullName evidence="4">PEGA domain-containing protein</fullName>
    </recommendedName>
</protein>
<feature type="compositionally biased region" description="Low complexity" evidence="1">
    <location>
        <begin position="46"/>
        <end position="60"/>
    </location>
</feature>
<evidence type="ECO:0008006" key="4">
    <source>
        <dbReference type="Google" id="ProtNLM"/>
    </source>
</evidence>
<dbReference type="EMBL" id="CP061379">
    <property type="protein sequence ID" value="QPF91729.1"/>
    <property type="molecule type" value="Genomic_DNA"/>
</dbReference>
<dbReference type="AlphaFoldDB" id="A0A7S9D790"/>
<dbReference type="RefSeq" id="WP_195801290.1">
    <property type="nucleotide sequence ID" value="NZ_CP061379.1"/>
</dbReference>
<evidence type="ECO:0000313" key="3">
    <source>
        <dbReference type="Proteomes" id="UP000594621"/>
    </source>
</evidence>
<gene>
    <name evidence="2" type="ORF">IC761_00035</name>
</gene>
<evidence type="ECO:0000313" key="2">
    <source>
        <dbReference type="EMBL" id="QPF91729.1"/>
    </source>
</evidence>
<dbReference type="KEGG" id="bcou:IC761_00035"/>